<dbReference type="EMBL" id="BRYB01002690">
    <property type="protein sequence ID" value="GMI24045.1"/>
    <property type="molecule type" value="Genomic_DNA"/>
</dbReference>
<name>A0ABQ6MDG5_9STRA</name>
<keyword evidence="3" id="KW-1185">Reference proteome</keyword>
<dbReference type="Proteomes" id="UP001165060">
    <property type="component" value="Unassembled WGS sequence"/>
</dbReference>
<feature type="compositionally biased region" description="Basic and acidic residues" evidence="1">
    <location>
        <begin position="255"/>
        <end position="264"/>
    </location>
</feature>
<feature type="region of interest" description="Disordered" evidence="1">
    <location>
        <begin position="255"/>
        <end position="297"/>
    </location>
</feature>
<organism evidence="2 3">
    <name type="scientific">Tetraparma gracilis</name>
    <dbReference type="NCBI Taxonomy" id="2962635"/>
    <lineage>
        <taxon>Eukaryota</taxon>
        <taxon>Sar</taxon>
        <taxon>Stramenopiles</taxon>
        <taxon>Ochrophyta</taxon>
        <taxon>Bolidophyceae</taxon>
        <taxon>Parmales</taxon>
        <taxon>Triparmaceae</taxon>
        <taxon>Tetraparma</taxon>
    </lineage>
</organism>
<feature type="compositionally biased region" description="Basic and acidic residues" evidence="1">
    <location>
        <begin position="376"/>
        <end position="399"/>
    </location>
</feature>
<feature type="region of interest" description="Disordered" evidence="1">
    <location>
        <begin position="314"/>
        <end position="399"/>
    </location>
</feature>
<protein>
    <submittedName>
        <fullName evidence="2">Uncharacterized protein</fullName>
    </submittedName>
</protein>
<reference evidence="2 3" key="1">
    <citation type="journal article" date="2023" name="Commun. Biol.">
        <title>Genome analysis of Parmales, the sister group of diatoms, reveals the evolutionary specialization of diatoms from phago-mixotrophs to photoautotrophs.</title>
        <authorList>
            <person name="Ban H."/>
            <person name="Sato S."/>
            <person name="Yoshikawa S."/>
            <person name="Yamada K."/>
            <person name="Nakamura Y."/>
            <person name="Ichinomiya M."/>
            <person name="Sato N."/>
            <person name="Blanc-Mathieu R."/>
            <person name="Endo H."/>
            <person name="Kuwata A."/>
            <person name="Ogata H."/>
        </authorList>
    </citation>
    <scope>NUCLEOTIDE SEQUENCE [LARGE SCALE GENOMIC DNA]</scope>
</reference>
<gene>
    <name evidence="2" type="ORF">TeGR_g5886</name>
</gene>
<sequence>MSDSDEEPETYSSSEPFIGEDSDDHDENMEDRAPSKHIQIHFEVPDTTGDEHLPKFDHDDGHWILEMTRRKRDVALGVGRLLLTGLYHLVLLILTCGATEEELTYGAERYPLFTGTYSRKGPGKYKHFMKINKDDWHQISALDEDRPPDNYTFDEGVKYLPGGAVSVDRLGRMKMNDAKVLPEGDVPRPKDHDIADPHYVGGLKGNGQKHGRIRPAQGLKFFEEVRLVIYDPNNELADRRKSSMWVSNDIIVQNKSDHKQEKQRIASAKKKAKGEKMSEKEKSERSSKEGGGLKAMPSEVRHLYLTDEAIKNTAKNKARHTIKVDDLNRKQRKLNDEMSSKIKEIDPRYKSKVGRVRKDARTVSGDKKPPGSAGDKASDRKGSLTMMRDDGRNIGHAEK</sequence>
<accession>A0ABQ6MDG5</accession>
<evidence type="ECO:0000313" key="3">
    <source>
        <dbReference type="Proteomes" id="UP001165060"/>
    </source>
</evidence>
<feature type="compositionally biased region" description="Basic and acidic residues" evidence="1">
    <location>
        <begin position="274"/>
        <end position="288"/>
    </location>
</feature>
<comment type="caution">
    <text evidence="2">The sequence shown here is derived from an EMBL/GenBank/DDBJ whole genome shotgun (WGS) entry which is preliminary data.</text>
</comment>
<feature type="region of interest" description="Disordered" evidence="1">
    <location>
        <begin position="1"/>
        <end position="32"/>
    </location>
</feature>
<feature type="compositionally biased region" description="Basic and acidic residues" evidence="1">
    <location>
        <begin position="322"/>
        <end position="349"/>
    </location>
</feature>
<proteinExistence type="predicted"/>
<evidence type="ECO:0000256" key="1">
    <source>
        <dbReference type="SAM" id="MobiDB-lite"/>
    </source>
</evidence>
<feature type="compositionally biased region" description="Basic and acidic residues" evidence="1">
    <location>
        <begin position="356"/>
        <end position="369"/>
    </location>
</feature>
<feature type="compositionally biased region" description="Acidic residues" evidence="1">
    <location>
        <begin position="18"/>
        <end position="29"/>
    </location>
</feature>
<evidence type="ECO:0000313" key="2">
    <source>
        <dbReference type="EMBL" id="GMI24045.1"/>
    </source>
</evidence>